<proteinExistence type="predicted"/>
<protein>
    <recommendedName>
        <fullName evidence="4">Rieske domain-containing protein</fullName>
    </recommendedName>
</protein>
<dbReference type="STRING" id="880074.BARVI_10925"/>
<reference evidence="2 3" key="1">
    <citation type="submission" date="2013-12" db="EMBL/GenBank/DDBJ databases">
        <authorList>
            <consortium name="DOE Joint Genome Institute"/>
            <person name="Eisen J."/>
            <person name="Huntemann M."/>
            <person name="Han J."/>
            <person name="Chen A."/>
            <person name="Kyrpides N."/>
            <person name="Mavromatis K."/>
            <person name="Markowitz V."/>
            <person name="Palaniappan K."/>
            <person name="Ivanova N."/>
            <person name="Schaumberg A."/>
            <person name="Pati A."/>
            <person name="Liolios K."/>
            <person name="Nordberg H.P."/>
            <person name="Cantor M.N."/>
            <person name="Hua S.X."/>
            <person name="Woyke T."/>
        </authorList>
    </citation>
    <scope>NUCLEOTIDE SEQUENCE [LARGE SCALE GENOMIC DNA]</scope>
    <source>
        <strain evidence="3">DSM 18177</strain>
    </source>
</reference>
<feature type="chain" id="PRO_5004788252" description="Rieske domain-containing protein" evidence="1">
    <location>
        <begin position="22"/>
        <end position="161"/>
    </location>
</feature>
<dbReference type="AlphaFoldDB" id="W0EWJ8"/>
<dbReference type="HOGENOM" id="CLU_138510_0_0_10"/>
<dbReference type="eggNOG" id="COG2146">
    <property type="taxonomic scope" value="Bacteria"/>
</dbReference>
<evidence type="ECO:0000313" key="3">
    <source>
        <dbReference type="Proteomes" id="UP000018901"/>
    </source>
</evidence>
<dbReference type="RefSeq" id="WP_025279226.1">
    <property type="nucleotide sequence ID" value="NZ_CP007034.1"/>
</dbReference>
<keyword evidence="3" id="KW-1185">Reference proteome</keyword>
<gene>
    <name evidence="2" type="ORF">BARVI_10925</name>
</gene>
<accession>W0EWJ8</accession>
<feature type="signal peptide" evidence="1">
    <location>
        <begin position="1"/>
        <end position="21"/>
    </location>
</feature>
<evidence type="ECO:0008006" key="4">
    <source>
        <dbReference type="Google" id="ProtNLM"/>
    </source>
</evidence>
<evidence type="ECO:0000313" key="2">
    <source>
        <dbReference type="EMBL" id="AHF13938.1"/>
    </source>
</evidence>
<dbReference type="KEGG" id="bvs:BARVI_10925"/>
<organism evidence="2 3">
    <name type="scientific">Barnesiella viscericola DSM 18177</name>
    <dbReference type="NCBI Taxonomy" id="880074"/>
    <lineage>
        <taxon>Bacteria</taxon>
        <taxon>Pseudomonadati</taxon>
        <taxon>Bacteroidota</taxon>
        <taxon>Bacteroidia</taxon>
        <taxon>Bacteroidales</taxon>
        <taxon>Barnesiellaceae</taxon>
        <taxon>Barnesiella</taxon>
    </lineage>
</organism>
<dbReference type="Proteomes" id="UP000018901">
    <property type="component" value="Chromosome"/>
</dbReference>
<dbReference type="PROSITE" id="PS51257">
    <property type="entry name" value="PROKAR_LIPOPROTEIN"/>
    <property type="match status" value="1"/>
</dbReference>
<evidence type="ECO:0000256" key="1">
    <source>
        <dbReference type="SAM" id="SignalP"/>
    </source>
</evidence>
<sequence>MKKLQTILLLLLAIIVASCDAGDRDRIPTAAVRVEFASQAMWNQYGVSGSFIHRQFILSQKIPAGFPYTLSSATGYAGLMLITNEHAVPFVYDLCCPVEINSNIRIEFDEENLCLRCPKCGSTYDISTGGPMSGPAKDGRYFLQVYHIAPYGTAGGQLIYR</sequence>
<dbReference type="OrthoDB" id="1121472at2"/>
<name>W0EWJ8_9BACT</name>
<keyword evidence="1" id="KW-0732">Signal</keyword>
<dbReference type="EMBL" id="CP007034">
    <property type="protein sequence ID" value="AHF13938.1"/>
    <property type="molecule type" value="Genomic_DNA"/>
</dbReference>
<dbReference type="GeneID" id="90529900"/>